<dbReference type="OrthoDB" id="1258616at2"/>
<evidence type="ECO:0000313" key="3">
    <source>
        <dbReference type="Proteomes" id="UP000028712"/>
    </source>
</evidence>
<protein>
    <recommendedName>
        <fullName evidence="5">Lipoprotein</fullName>
    </recommendedName>
</protein>
<dbReference type="EMBL" id="MUGY01000004">
    <property type="protein sequence ID" value="OXA96892.1"/>
    <property type="molecule type" value="Genomic_DNA"/>
</dbReference>
<organism evidence="1 3">
    <name type="scientific">Flavobacterium hydatis</name>
    <name type="common">Cytophaga aquatilis</name>
    <dbReference type="NCBI Taxonomy" id="991"/>
    <lineage>
        <taxon>Bacteria</taxon>
        <taxon>Pseudomonadati</taxon>
        <taxon>Bacteroidota</taxon>
        <taxon>Flavobacteriia</taxon>
        <taxon>Flavobacteriales</taxon>
        <taxon>Flavobacteriaceae</taxon>
        <taxon>Flavobacterium</taxon>
    </lineage>
</organism>
<comment type="caution">
    <text evidence="1">The sequence shown here is derived from an EMBL/GenBank/DDBJ whole genome shotgun (WGS) entry which is preliminary data.</text>
</comment>
<evidence type="ECO:0000313" key="4">
    <source>
        <dbReference type="Proteomes" id="UP000198424"/>
    </source>
</evidence>
<name>A0A086ANU7_FLAHY</name>
<evidence type="ECO:0008006" key="5">
    <source>
        <dbReference type="Google" id="ProtNLM"/>
    </source>
</evidence>
<gene>
    <name evidence="2" type="ORF">B0A62_06480</name>
    <name evidence="1" type="ORF">IW20_05535</name>
</gene>
<reference evidence="2 4" key="2">
    <citation type="submission" date="2016-11" db="EMBL/GenBank/DDBJ databases">
        <title>Whole genomes of Flavobacteriaceae.</title>
        <authorList>
            <person name="Stine C."/>
            <person name="Li C."/>
            <person name="Tadesse D."/>
        </authorList>
    </citation>
    <scope>NUCLEOTIDE SEQUENCE [LARGE SCALE GENOMIC DNA]</scope>
    <source>
        <strain evidence="2 4">ATCC 29551</strain>
    </source>
</reference>
<evidence type="ECO:0000313" key="2">
    <source>
        <dbReference type="EMBL" id="OXA96892.1"/>
    </source>
</evidence>
<accession>A0A086ANU7</accession>
<proteinExistence type="predicted"/>
<dbReference type="EMBL" id="JPRM01000006">
    <property type="protein sequence ID" value="KFF18361.1"/>
    <property type="molecule type" value="Genomic_DNA"/>
</dbReference>
<evidence type="ECO:0000313" key="1">
    <source>
        <dbReference type="EMBL" id="KFF18361.1"/>
    </source>
</evidence>
<dbReference type="RefSeq" id="WP_035619683.1">
    <property type="nucleotide sequence ID" value="NZ_JBEWQG010000017.1"/>
</dbReference>
<reference evidence="1 3" key="1">
    <citation type="submission" date="2014-07" db="EMBL/GenBank/DDBJ databases">
        <title>Genome of Flavobacterium hydatis DSM 2063.</title>
        <authorList>
            <person name="Pipes S.E."/>
            <person name="Stropko S.J."/>
            <person name="Newman J.D."/>
        </authorList>
    </citation>
    <scope>NUCLEOTIDE SEQUENCE [LARGE SCALE GENOMIC DNA]</scope>
    <source>
        <strain evidence="1 3">DSM 2063</strain>
    </source>
</reference>
<dbReference type="Proteomes" id="UP000198424">
    <property type="component" value="Unassembled WGS sequence"/>
</dbReference>
<dbReference type="PROSITE" id="PS51257">
    <property type="entry name" value="PROKAR_LIPOPROTEIN"/>
    <property type="match status" value="1"/>
</dbReference>
<keyword evidence="4" id="KW-1185">Reference proteome</keyword>
<dbReference type="STRING" id="991.IW20_05535"/>
<dbReference type="Proteomes" id="UP000028712">
    <property type="component" value="Unassembled WGS sequence"/>
</dbReference>
<dbReference type="AlphaFoldDB" id="A0A086ANU7"/>
<dbReference type="eggNOG" id="ENOG5033GWW">
    <property type="taxonomic scope" value="Bacteria"/>
</dbReference>
<sequence length="162" mass="18363">MKKSIVGLLVLALTSCNPVGENLGEMPLFQNAISSIDSLDLKKGEEIVFWSKVTTRKDSSFSKYKMKYSISLNGKIIHFDSTYVANGEHTINSKITKDEIIHSSSKGKDSIEHIENWEFEIENKSFKIPQDGKYDFDFKLEAPELDFFAKNSSSTSVIIRKK</sequence>